<feature type="transmembrane region" description="Helical" evidence="1">
    <location>
        <begin position="20"/>
        <end position="40"/>
    </location>
</feature>
<dbReference type="OrthoDB" id="532366at2"/>
<reference evidence="2 3" key="1">
    <citation type="journal article" date="2015" name="Genome Announc.">
        <title>Draft Genome Sequence of the Terrestrial Cyanobacterium Scytonema millei VB511283, Isolated from Eastern India.</title>
        <authorList>
            <person name="Sen D."/>
            <person name="Chandrababunaidu M.M."/>
            <person name="Singh D."/>
            <person name="Sanghi N."/>
            <person name="Ghorai A."/>
            <person name="Mishra G.P."/>
            <person name="Madduluri M."/>
            <person name="Adhikary S.P."/>
            <person name="Tripathy S."/>
        </authorList>
    </citation>
    <scope>NUCLEOTIDE SEQUENCE [LARGE SCALE GENOMIC DNA]</scope>
    <source>
        <strain evidence="2 3">VB511283</strain>
    </source>
</reference>
<keyword evidence="1" id="KW-0472">Membrane</keyword>
<proteinExistence type="predicted"/>
<dbReference type="Proteomes" id="UP000031532">
    <property type="component" value="Unassembled WGS sequence"/>
</dbReference>
<dbReference type="AlphaFoldDB" id="A0A9X5E7N1"/>
<feature type="transmembrane region" description="Helical" evidence="1">
    <location>
        <begin position="190"/>
        <end position="208"/>
    </location>
</feature>
<organism evidence="2 3">
    <name type="scientific">Scytonema millei VB511283</name>
    <dbReference type="NCBI Taxonomy" id="1245923"/>
    <lineage>
        <taxon>Bacteria</taxon>
        <taxon>Bacillati</taxon>
        <taxon>Cyanobacteriota</taxon>
        <taxon>Cyanophyceae</taxon>
        <taxon>Nostocales</taxon>
        <taxon>Scytonemataceae</taxon>
        <taxon>Scytonema</taxon>
    </lineage>
</organism>
<dbReference type="RefSeq" id="WP_052290113.1">
    <property type="nucleotide sequence ID" value="NZ_JTJC03000005.1"/>
</dbReference>
<dbReference type="InterPro" id="IPR047709">
    <property type="entry name" value="HpsJ-like"/>
</dbReference>
<feature type="transmembrane region" description="Helical" evidence="1">
    <location>
        <begin position="82"/>
        <end position="102"/>
    </location>
</feature>
<evidence type="ECO:0000256" key="1">
    <source>
        <dbReference type="SAM" id="Phobius"/>
    </source>
</evidence>
<comment type="caution">
    <text evidence="2">The sequence shown here is derived from an EMBL/GenBank/DDBJ whole genome shotgun (WGS) entry which is preliminary data.</text>
</comment>
<keyword evidence="3" id="KW-1185">Reference proteome</keyword>
<gene>
    <name evidence="2" type="ORF">QH73_0017555</name>
</gene>
<dbReference type="EMBL" id="JTJC03000005">
    <property type="protein sequence ID" value="NHC36426.1"/>
    <property type="molecule type" value="Genomic_DNA"/>
</dbReference>
<evidence type="ECO:0000313" key="3">
    <source>
        <dbReference type="Proteomes" id="UP000031532"/>
    </source>
</evidence>
<accession>A0A9X5E7N1</accession>
<keyword evidence="1" id="KW-0812">Transmembrane</keyword>
<dbReference type="NCBIfam" id="NF038305">
    <property type="entry name" value="HpsJ_fam"/>
    <property type="match status" value="1"/>
</dbReference>
<evidence type="ECO:0000313" key="2">
    <source>
        <dbReference type="EMBL" id="NHC36426.1"/>
    </source>
</evidence>
<keyword evidence="1" id="KW-1133">Transmembrane helix</keyword>
<name>A0A9X5E7N1_9CYAN</name>
<sequence>MAQSNSEDFWFSPLFRIAGYVLLALSLLDIISVFIPPGFTNPAWEFQMASHLVERSPVPLIGLVFLLIGEKNFKIFKFLSRAALVAGILFLLLLPLIVSSAWRIHEGGDRQIAQQSAQLQSIKQQLSQAQTDREITDTLSRFNLRINAPKAQNPQQLKSQILAGIVNSEKKFQAQAAQNTANSLNLTKNVIKTGLGTLIAGAFFLMVWRGTANTVKGSQKSKQKLSNNLPLVNE</sequence>
<protein>
    <submittedName>
        <fullName evidence="2">Uncharacterized protein</fullName>
    </submittedName>
</protein>